<sequence length="617" mass="70044">MLLEILGSLLGLFVAVYISLKVFFPWVLYDVIYIRSLLKFLSATGKIMQNGLFLIDVFEEKVMKCPDKIFISFQDRSYTYKDVNERSNRVARSALQIGLKAGDTVALMIYNEPAFIWSYLGFLKIGVRMALINFNLRSRLLVSALKASEATTLILGEGHELLTVVQAIKADIPEMQIYVQGVPNGELPGQIQSFHTIMGSASCDEIPKSHREKIKHKDPAVYIYTSGTTGLPKPCIVSQTRLIHTGCFFRTFGIRPDDIFYITLPLYHSSGLLLGVTVVLRSKFSASKFWEDCRTHKVTIVIYIGEMLRYLHSRPKEETDRQHCIRCAVGNGLRMDIWGEFRSRFQIPNIVEFYAATEGPVGTINLFNKVGAVGRSSPILRKVLPAHFIKYDVARDEPVRDENGRCLAIKPGETGLYVTKLIHRHPFDGYKGKKELTEKKILHDVFEKGDRYYNSGDLMMVDKDYFIYFKDRIGDTFRWKGENVSTTEVSNVIADLDFIQDAVVYGVQIPGCEGRAGMAAINLKQSEVTSLNADHLKAISQQCNDLLPGYARPVFIRVIKNVSLTSTFKQYKLDLSEEGFDKSQILDDMYIYDMKQSEYVELTDTILKSIKEGEIKM</sequence>
<evidence type="ECO:0000256" key="19">
    <source>
        <dbReference type="ARBA" id="ARBA00060276"/>
    </source>
</evidence>
<dbReference type="PROSITE" id="PS00455">
    <property type="entry name" value="AMP_BINDING"/>
    <property type="match status" value="1"/>
</dbReference>
<evidence type="ECO:0000256" key="4">
    <source>
        <dbReference type="ARBA" id="ARBA00022475"/>
    </source>
</evidence>
<dbReference type="EC" id="6.2.1.3" evidence="14"/>
<protein>
    <recommendedName>
        <fullName evidence="20">Very long-chain fatty acid transport protein</fullName>
        <ecNumber evidence="14">6.2.1.3</ecNumber>
    </recommendedName>
    <alternativeName>
        <fullName evidence="16">Long-chain-fatty-acid--CoA ligase</fullName>
    </alternativeName>
    <alternativeName>
        <fullName evidence="21">Very-long-chain acyl-CoA synthetase</fullName>
    </alternativeName>
</protein>
<comment type="catalytic activity">
    <reaction evidence="18">
        <text>tetracosanoate + ATP + CoA = tetracosanoyl-CoA + AMP + diphosphate</text>
        <dbReference type="Rhea" id="RHEA:33639"/>
        <dbReference type="ChEBI" id="CHEBI:30616"/>
        <dbReference type="ChEBI" id="CHEBI:31014"/>
        <dbReference type="ChEBI" id="CHEBI:33019"/>
        <dbReference type="ChEBI" id="CHEBI:57287"/>
        <dbReference type="ChEBI" id="CHEBI:65052"/>
        <dbReference type="ChEBI" id="CHEBI:456215"/>
    </reaction>
    <physiologicalReaction direction="left-to-right" evidence="18">
        <dbReference type="Rhea" id="RHEA:33640"/>
    </physiologicalReaction>
</comment>
<evidence type="ECO:0000256" key="13">
    <source>
        <dbReference type="ARBA" id="ARBA00023140"/>
    </source>
</evidence>
<evidence type="ECO:0000256" key="11">
    <source>
        <dbReference type="ARBA" id="ARBA00023055"/>
    </source>
</evidence>
<keyword evidence="11" id="KW-0445">Lipid transport</keyword>
<comment type="caution">
    <text evidence="25">The sequence shown here is derived from an EMBL/GenBank/DDBJ whole genome shotgun (WGS) entry which is preliminary data.</text>
</comment>
<reference evidence="25 26" key="1">
    <citation type="submission" date="2024-11" db="EMBL/GenBank/DDBJ databases">
        <title>Chromosome-level genome assembly of the freshwater bivalve Anodonta woodiana.</title>
        <authorList>
            <person name="Chen X."/>
        </authorList>
    </citation>
    <scope>NUCLEOTIDE SEQUENCE [LARGE SCALE GENOMIC DNA]</scope>
    <source>
        <strain evidence="25">MN2024</strain>
        <tissue evidence="25">Gills</tissue>
    </source>
</reference>
<comment type="function">
    <text evidence="19">Acyl-CoA synthetase required for both the import of long chain fatty acids (LCFAs) (C14-C18) and the activation very long chain fatty acids (VLCFAs) (C20-C26) by esterification of the fatty acids into metabolically active CoA-thioesters for subsequent degradation or incorporation into phospholipids. The transport and fatty acyl-CoA synthetase activities are genetically separable and are thus independent activities. Esterifies VLCFAs in the peroxisome matrix. The VLCFAs are actively transported into peroxisomes by a PXA1-PXA2 heterodimeric transporter in the peroxisomal membrane.</text>
</comment>
<evidence type="ECO:0000256" key="6">
    <source>
        <dbReference type="ARBA" id="ARBA00022692"/>
    </source>
</evidence>
<evidence type="ECO:0000256" key="2">
    <source>
        <dbReference type="ARBA" id="ARBA00006432"/>
    </source>
</evidence>
<dbReference type="InterPro" id="IPR000873">
    <property type="entry name" value="AMP-dep_synth/lig_dom"/>
</dbReference>
<keyword evidence="8" id="KW-0443">Lipid metabolism</keyword>
<keyword evidence="26" id="KW-1185">Reference proteome</keyword>
<accession>A0ABD3VWU3</accession>
<evidence type="ECO:0000256" key="18">
    <source>
        <dbReference type="ARBA" id="ARBA00048666"/>
    </source>
</evidence>
<dbReference type="GO" id="GO:0005778">
    <property type="term" value="C:peroxisomal membrane"/>
    <property type="evidence" value="ECO:0007669"/>
    <property type="project" value="UniProtKB-SubCell"/>
</dbReference>
<dbReference type="AlphaFoldDB" id="A0ABD3VWU3"/>
<evidence type="ECO:0000313" key="25">
    <source>
        <dbReference type="EMBL" id="KAL3866075.1"/>
    </source>
</evidence>
<keyword evidence="5" id="KW-0436">Ligase</keyword>
<evidence type="ECO:0000256" key="3">
    <source>
        <dbReference type="ARBA" id="ARBA00022448"/>
    </source>
</evidence>
<dbReference type="EMBL" id="JBJQND010000009">
    <property type="protein sequence ID" value="KAL3866075.1"/>
    <property type="molecule type" value="Genomic_DNA"/>
</dbReference>
<dbReference type="FunFam" id="3.40.50.12780:FF:000019">
    <property type="entry name" value="Long-chain fatty acid transporter"/>
    <property type="match status" value="1"/>
</dbReference>
<dbReference type="GO" id="GO:0005886">
    <property type="term" value="C:plasma membrane"/>
    <property type="evidence" value="ECO:0007669"/>
    <property type="project" value="UniProtKB-SubCell"/>
</dbReference>
<dbReference type="Pfam" id="PF13193">
    <property type="entry name" value="AMP-binding_C"/>
    <property type="match status" value="1"/>
</dbReference>
<dbReference type="PANTHER" id="PTHR43107">
    <property type="entry name" value="LONG-CHAIN FATTY ACID TRANSPORT PROTEIN"/>
    <property type="match status" value="1"/>
</dbReference>
<dbReference type="Gene3D" id="3.30.300.30">
    <property type="match status" value="1"/>
</dbReference>
<dbReference type="FunFam" id="3.30.300.30:FF:000002">
    <property type="entry name" value="Long-chain fatty acid transport protein 1"/>
    <property type="match status" value="1"/>
</dbReference>
<evidence type="ECO:0000256" key="21">
    <source>
        <dbReference type="ARBA" id="ARBA00078285"/>
    </source>
</evidence>
<comment type="similarity">
    <text evidence="2">Belongs to the ATP-dependent AMP-binding enzyme family.</text>
</comment>
<keyword evidence="6 22" id="KW-0812">Transmembrane</keyword>
<evidence type="ECO:0000256" key="15">
    <source>
        <dbReference type="ARBA" id="ARBA00036527"/>
    </source>
</evidence>
<gene>
    <name evidence="25" type="ORF">ACJMK2_043414</name>
</gene>
<feature type="domain" description="AMP-binding enzyme C-terminal" evidence="24">
    <location>
        <begin position="488"/>
        <end position="569"/>
    </location>
</feature>
<keyword evidence="12 22" id="KW-0472">Membrane</keyword>
<keyword evidence="13" id="KW-0576">Peroxisome</keyword>
<evidence type="ECO:0000256" key="10">
    <source>
        <dbReference type="ARBA" id="ARBA00022989"/>
    </source>
</evidence>
<dbReference type="PANTHER" id="PTHR43107:SF22">
    <property type="entry name" value="VERY LONG-CHAIN ACYL-COA SYNTHETASE"/>
    <property type="match status" value="1"/>
</dbReference>
<evidence type="ECO:0000313" key="26">
    <source>
        <dbReference type="Proteomes" id="UP001634394"/>
    </source>
</evidence>
<organism evidence="25 26">
    <name type="scientific">Sinanodonta woodiana</name>
    <name type="common">Chinese pond mussel</name>
    <name type="synonym">Anodonta woodiana</name>
    <dbReference type="NCBI Taxonomy" id="1069815"/>
    <lineage>
        <taxon>Eukaryota</taxon>
        <taxon>Metazoa</taxon>
        <taxon>Spiralia</taxon>
        <taxon>Lophotrochozoa</taxon>
        <taxon>Mollusca</taxon>
        <taxon>Bivalvia</taxon>
        <taxon>Autobranchia</taxon>
        <taxon>Heteroconchia</taxon>
        <taxon>Palaeoheterodonta</taxon>
        <taxon>Unionida</taxon>
        <taxon>Unionoidea</taxon>
        <taxon>Unionidae</taxon>
        <taxon>Unioninae</taxon>
        <taxon>Sinanodonta</taxon>
    </lineage>
</organism>
<evidence type="ECO:0000256" key="20">
    <source>
        <dbReference type="ARBA" id="ARBA00068795"/>
    </source>
</evidence>
<dbReference type="SUPFAM" id="SSF56801">
    <property type="entry name" value="Acetyl-CoA synthetase-like"/>
    <property type="match status" value="1"/>
</dbReference>
<evidence type="ECO:0000256" key="22">
    <source>
        <dbReference type="SAM" id="Phobius"/>
    </source>
</evidence>
<keyword evidence="9" id="KW-0067">ATP-binding</keyword>
<evidence type="ECO:0000256" key="7">
    <source>
        <dbReference type="ARBA" id="ARBA00022741"/>
    </source>
</evidence>
<evidence type="ECO:0000256" key="8">
    <source>
        <dbReference type="ARBA" id="ARBA00022832"/>
    </source>
</evidence>
<name>A0ABD3VWU3_SINWO</name>
<dbReference type="InterPro" id="IPR042099">
    <property type="entry name" value="ANL_N_sf"/>
</dbReference>
<evidence type="ECO:0000259" key="24">
    <source>
        <dbReference type="Pfam" id="PF13193"/>
    </source>
</evidence>
<proteinExistence type="inferred from homology"/>
<dbReference type="InterPro" id="IPR020845">
    <property type="entry name" value="AMP-binding_CS"/>
</dbReference>
<dbReference type="GO" id="GO:0004467">
    <property type="term" value="F:long-chain fatty acid-CoA ligase activity"/>
    <property type="evidence" value="ECO:0007669"/>
    <property type="project" value="UniProtKB-EC"/>
</dbReference>
<keyword evidence="7" id="KW-0547">Nucleotide-binding</keyword>
<feature type="domain" description="AMP-dependent synthetase/ligase" evidence="23">
    <location>
        <begin position="58"/>
        <end position="375"/>
    </location>
</feature>
<comment type="subcellular location">
    <subcellularLocation>
        <location evidence="1">Cell membrane</location>
        <topology evidence="1">Multi-pass membrane protein</topology>
    </subcellularLocation>
    <subcellularLocation>
        <location evidence="17">Peroxisome membrane</location>
    </subcellularLocation>
</comment>
<dbReference type="Gene3D" id="3.40.50.12780">
    <property type="entry name" value="N-terminal domain of ligase-like"/>
    <property type="match status" value="1"/>
</dbReference>
<evidence type="ECO:0000256" key="14">
    <source>
        <dbReference type="ARBA" id="ARBA00026121"/>
    </source>
</evidence>
<keyword evidence="3" id="KW-0813">Transport</keyword>
<dbReference type="GO" id="GO:0005524">
    <property type="term" value="F:ATP binding"/>
    <property type="evidence" value="ECO:0007669"/>
    <property type="project" value="UniProtKB-KW"/>
</dbReference>
<keyword evidence="4" id="KW-1003">Cell membrane</keyword>
<dbReference type="InterPro" id="IPR045851">
    <property type="entry name" value="AMP-bd_C_sf"/>
</dbReference>
<keyword evidence="8" id="KW-0276">Fatty acid metabolism</keyword>
<evidence type="ECO:0000256" key="16">
    <source>
        <dbReference type="ARBA" id="ARBA00041297"/>
    </source>
</evidence>
<evidence type="ECO:0000256" key="5">
    <source>
        <dbReference type="ARBA" id="ARBA00022598"/>
    </source>
</evidence>
<comment type="catalytic activity">
    <reaction evidence="15">
        <text>a very long-chain fatty acid + ATP + CoA = a very long-chain fatty acyl-CoA + AMP + diphosphate</text>
        <dbReference type="Rhea" id="RHEA:54536"/>
        <dbReference type="ChEBI" id="CHEBI:30616"/>
        <dbReference type="ChEBI" id="CHEBI:33019"/>
        <dbReference type="ChEBI" id="CHEBI:57287"/>
        <dbReference type="ChEBI" id="CHEBI:58950"/>
        <dbReference type="ChEBI" id="CHEBI:138261"/>
        <dbReference type="ChEBI" id="CHEBI:456215"/>
    </reaction>
    <physiologicalReaction direction="left-to-right" evidence="15">
        <dbReference type="Rhea" id="RHEA:54537"/>
    </physiologicalReaction>
</comment>
<evidence type="ECO:0000256" key="9">
    <source>
        <dbReference type="ARBA" id="ARBA00022840"/>
    </source>
</evidence>
<evidence type="ECO:0000256" key="1">
    <source>
        <dbReference type="ARBA" id="ARBA00004651"/>
    </source>
</evidence>
<keyword evidence="10 22" id="KW-1133">Transmembrane helix</keyword>
<evidence type="ECO:0000256" key="12">
    <source>
        <dbReference type="ARBA" id="ARBA00023136"/>
    </source>
</evidence>
<evidence type="ECO:0000256" key="17">
    <source>
        <dbReference type="ARBA" id="ARBA00046271"/>
    </source>
</evidence>
<feature type="transmembrane region" description="Helical" evidence="22">
    <location>
        <begin position="6"/>
        <end position="29"/>
    </location>
</feature>
<dbReference type="Pfam" id="PF00501">
    <property type="entry name" value="AMP-binding"/>
    <property type="match status" value="1"/>
</dbReference>
<dbReference type="GO" id="GO:0006869">
    <property type="term" value="P:lipid transport"/>
    <property type="evidence" value="ECO:0007669"/>
    <property type="project" value="UniProtKB-KW"/>
</dbReference>
<evidence type="ECO:0000259" key="23">
    <source>
        <dbReference type="Pfam" id="PF00501"/>
    </source>
</evidence>
<dbReference type="Proteomes" id="UP001634394">
    <property type="component" value="Unassembled WGS sequence"/>
</dbReference>
<dbReference type="InterPro" id="IPR025110">
    <property type="entry name" value="AMP-bd_C"/>
</dbReference>